<accession>A0A6M5YVP1</accession>
<dbReference type="EMBL" id="CP053452">
    <property type="protein sequence ID" value="QJW97303.1"/>
    <property type="molecule type" value="Genomic_DNA"/>
</dbReference>
<proteinExistence type="predicted"/>
<dbReference type="RefSeq" id="WP_227254400.1">
    <property type="nucleotide sequence ID" value="NZ_CP053452.2"/>
</dbReference>
<gene>
    <name evidence="1" type="ORF">FTUN_4873</name>
</gene>
<keyword evidence="2" id="KW-1185">Reference proteome</keyword>
<evidence type="ECO:0000313" key="2">
    <source>
        <dbReference type="Proteomes" id="UP000503447"/>
    </source>
</evidence>
<protein>
    <submittedName>
        <fullName evidence="1">Uncharacterized protein</fullName>
    </submittedName>
</protein>
<dbReference type="Proteomes" id="UP000503447">
    <property type="component" value="Chromosome"/>
</dbReference>
<dbReference type="KEGG" id="ftj:FTUN_4873"/>
<name>A0A6M5YVP1_9BACT</name>
<organism evidence="1 2">
    <name type="scientific">Frigoriglobus tundricola</name>
    <dbReference type="NCBI Taxonomy" id="2774151"/>
    <lineage>
        <taxon>Bacteria</taxon>
        <taxon>Pseudomonadati</taxon>
        <taxon>Planctomycetota</taxon>
        <taxon>Planctomycetia</taxon>
        <taxon>Gemmatales</taxon>
        <taxon>Gemmataceae</taxon>
        <taxon>Frigoriglobus</taxon>
    </lineage>
</organism>
<dbReference type="AlphaFoldDB" id="A0A6M5YVP1"/>
<sequence length="259" mass="28770">MTETEWLACADPTLMLEFLKGRASDRKLRLFICACCRRIWPLLTDQRSRHAVDVGENFADGLATDEERSDAEGGATQASGEAWACVPGVKTPVGGSNGEDICPSEYHPSLLRAAATQTAYFTVYCLNARPWEKFRAIHLASRTCRSAAGTITLTGQDWAEKKNTGQHYSIEEFQRQSFMLLDVFGNPFRSVAVEPSWRTSTVLSFASQMYDSRNFSLMPILADALQDAGCDNPDILNHCRQSGEHVRGCWMVDLIMGKS</sequence>
<evidence type="ECO:0000313" key="1">
    <source>
        <dbReference type="EMBL" id="QJW97303.1"/>
    </source>
</evidence>
<reference evidence="2" key="1">
    <citation type="submission" date="2020-05" db="EMBL/GenBank/DDBJ databases">
        <title>Frigoriglobus tundricola gen. nov., sp. nov., a psychrotolerant cellulolytic planctomycete of the family Gemmataceae with two divergent copies of 16S rRNA gene.</title>
        <authorList>
            <person name="Kulichevskaya I.S."/>
            <person name="Ivanova A.A."/>
            <person name="Naumoff D.G."/>
            <person name="Beletsky A.V."/>
            <person name="Rijpstra W.I.C."/>
            <person name="Sinninghe Damste J.S."/>
            <person name="Mardanov A.V."/>
            <person name="Ravin N.V."/>
            <person name="Dedysh S.N."/>
        </authorList>
    </citation>
    <scope>NUCLEOTIDE SEQUENCE [LARGE SCALE GENOMIC DNA]</scope>
    <source>
        <strain evidence="2">PL17</strain>
    </source>
</reference>